<dbReference type="InterPro" id="IPR006094">
    <property type="entry name" value="Oxid_FAD_bind_N"/>
</dbReference>
<organism evidence="7 8">
    <name type="scientific">Schizopora paradoxa</name>
    <dbReference type="NCBI Taxonomy" id="27342"/>
    <lineage>
        <taxon>Eukaryota</taxon>
        <taxon>Fungi</taxon>
        <taxon>Dikarya</taxon>
        <taxon>Basidiomycota</taxon>
        <taxon>Agaricomycotina</taxon>
        <taxon>Agaricomycetes</taxon>
        <taxon>Hymenochaetales</taxon>
        <taxon>Schizoporaceae</taxon>
        <taxon>Schizopora</taxon>
    </lineage>
</organism>
<dbReference type="Gene3D" id="3.40.462.20">
    <property type="match status" value="1"/>
</dbReference>
<evidence type="ECO:0000256" key="4">
    <source>
        <dbReference type="ARBA" id="ARBA00022827"/>
    </source>
</evidence>
<dbReference type="PANTHER" id="PTHR42973">
    <property type="entry name" value="BINDING OXIDOREDUCTASE, PUTATIVE (AFU_ORTHOLOGUE AFUA_1G17690)-RELATED"/>
    <property type="match status" value="1"/>
</dbReference>
<dbReference type="Pfam" id="PF01565">
    <property type="entry name" value="FAD_binding_4"/>
    <property type="match status" value="1"/>
</dbReference>
<dbReference type="InParanoid" id="A0A0H2RXX9"/>
<dbReference type="InterPro" id="IPR050416">
    <property type="entry name" value="FAD-linked_Oxidoreductase"/>
</dbReference>
<dbReference type="STRING" id="27342.A0A0H2RXX9"/>
<evidence type="ECO:0000256" key="1">
    <source>
        <dbReference type="ARBA" id="ARBA00001974"/>
    </source>
</evidence>
<dbReference type="GO" id="GO:0016491">
    <property type="term" value="F:oxidoreductase activity"/>
    <property type="evidence" value="ECO:0007669"/>
    <property type="project" value="UniProtKB-KW"/>
</dbReference>
<evidence type="ECO:0000259" key="6">
    <source>
        <dbReference type="PROSITE" id="PS51387"/>
    </source>
</evidence>
<gene>
    <name evidence="7" type="ORF">SCHPADRAFT_822941</name>
</gene>
<proteinExistence type="inferred from homology"/>
<evidence type="ECO:0000256" key="2">
    <source>
        <dbReference type="ARBA" id="ARBA00005466"/>
    </source>
</evidence>
<reference evidence="7 8" key="1">
    <citation type="submission" date="2015-04" db="EMBL/GenBank/DDBJ databases">
        <title>Complete genome sequence of Schizopora paradoxa KUC8140, a cosmopolitan wood degrader in East Asia.</title>
        <authorList>
            <consortium name="DOE Joint Genome Institute"/>
            <person name="Min B."/>
            <person name="Park H."/>
            <person name="Jang Y."/>
            <person name="Kim J.-J."/>
            <person name="Kim K.H."/>
            <person name="Pangilinan J."/>
            <person name="Lipzen A."/>
            <person name="Riley R."/>
            <person name="Grigoriev I.V."/>
            <person name="Spatafora J.W."/>
            <person name="Choi I.-G."/>
        </authorList>
    </citation>
    <scope>NUCLEOTIDE SEQUENCE [LARGE SCALE GENOMIC DNA]</scope>
    <source>
        <strain evidence="7 8">KUC8140</strain>
    </source>
</reference>
<keyword evidence="8" id="KW-1185">Reference proteome</keyword>
<dbReference type="PROSITE" id="PS51387">
    <property type="entry name" value="FAD_PCMH"/>
    <property type="match status" value="1"/>
</dbReference>
<feature type="domain" description="FAD-binding PCMH-type" evidence="6">
    <location>
        <begin position="34"/>
        <end position="206"/>
    </location>
</feature>
<evidence type="ECO:0000256" key="5">
    <source>
        <dbReference type="ARBA" id="ARBA00023002"/>
    </source>
</evidence>
<dbReference type="OrthoDB" id="415825at2759"/>
<evidence type="ECO:0000313" key="7">
    <source>
        <dbReference type="EMBL" id="KLO16614.1"/>
    </source>
</evidence>
<dbReference type="InterPro" id="IPR016169">
    <property type="entry name" value="FAD-bd_PCMH_sub2"/>
</dbReference>
<dbReference type="InterPro" id="IPR036318">
    <property type="entry name" value="FAD-bd_PCMH-like_sf"/>
</dbReference>
<name>A0A0H2RXX9_9AGAM</name>
<evidence type="ECO:0000256" key="3">
    <source>
        <dbReference type="ARBA" id="ARBA00022630"/>
    </source>
</evidence>
<comment type="similarity">
    <text evidence="2">Belongs to the oxygen-dependent FAD-linked oxidoreductase family.</text>
</comment>
<dbReference type="GO" id="GO:0071949">
    <property type="term" value="F:FAD binding"/>
    <property type="evidence" value="ECO:0007669"/>
    <property type="project" value="InterPro"/>
</dbReference>
<evidence type="ECO:0000313" key="8">
    <source>
        <dbReference type="Proteomes" id="UP000053477"/>
    </source>
</evidence>
<dbReference type="Gene3D" id="3.30.465.10">
    <property type="match status" value="1"/>
</dbReference>
<dbReference type="InterPro" id="IPR012951">
    <property type="entry name" value="BBE"/>
</dbReference>
<dbReference type="InterPro" id="IPR016167">
    <property type="entry name" value="FAD-bd_PCMH_sub1"/>
</dbReference>
<dbReference type="InterPro" id="IPR016166">
    <property type="entry name" value="FAD-bd_PCMH"/>
</dbReference>
<dbReference type="SUPFAM" id="SSF56176">
    <property type="entry name" value="FAD-binding/transporter-associated domain-like"/>
    <property type="match status" value="1"/>
</dbReference>
<dbReference type="Proteomes" id="UP000053477">
    <property type="component" value="Unassembled WGS sequence"/>
</dbReference>
<dbReference type="Gene3D" id="3.30.43.10">
    <property type="entry name" value="Uridine Diphospho-n-acetylenolpyruvylglucosamine Reductase, domain 2"/>
    <property type="match status" value="1"/>
</dbReference>
<keyword evidence="3" id="KW-0285">Flavoprotein</keyword>
<keyword evidence="5" id="KW-0560">Oxidoreductase</keyword>
<dbReference type="AlphaFoldDB" id="A0A0H2RXX9"/>
<dbReference type="Pfam" id="PF08031">
    <property type="entry name" value="BBE"/>
    <property type="match status" value="1"/>
</dbReference>
<dbReference type="PANTHER" id="PTHR42973:SF39">
    <property type="entry name" value="FAD-BINDING PCMH-TYPE DOMAIN-CONTAINING PROTEIN"/>
    <property type="match status" value="1"/>
</dbReference>
<sequence>MSSTFDTFEAAFEGDVVTPESPDYEASLKRWAANAERRAKVVAFVKSPQDVALAIKYAKDKGLDISIRGGGHNPGGASSSDGGLVIDLSRHLNACRIDAYSKRAYVGGGAIWETVDKEAIKYGLASVGGTVNHTGVGGLTLGGGYGWLSGQHGLVIDNLLQATMVVADGSILTASATENTDLFWGIRGGGCNFGVCTEFVYQLHEQRPTVYSGILIFPPPLLDAVLDVTEKWYKGKPSAKESLMQVISRGPPPECAASAQPAVLVMPFFNGTESEGREKFKAFLDLNPIDLTRELPYEEMNSLLNPNVQHGQCFYMRGVTQLEYSSTTAKEVFAAMVDKSTKDMRIMIILELFPLGKINSVRNDECAFSIRGEANNIISIVAWDQNTTENQKRGQEISRAVTSIISGKEAKPEDSKDRAYGNYAVGDETLTTDRARCVFGDNYPRLQTIKKKFDPDVIFNKWSAITPV</sequence>
<keyword evidence="4" id="KW-0274">FAD</keyword>
<accession>A0A0H2RXX9</accession>
<comment type="cofactor">
    <cofactor evidence="1">
        <name>FAD</name>
        <dbReference type="ChEBI" id="CHEBI:57692"/>
    </cofactor>
</comment>
<dbReference type="EMBL" id="KQ085914">
    <property type="protein sequence ID" value="KLO16614.1"/>
    <property type="molecule type" value="Genomic_DNA"/>
</dbReference>
<protein>
    <submittedName>
        <fullName evidence="7">FAD-binding domain-containing protein</fullName>
    </submittedName>
</protein>